<dbReference type="InterPro" id="IPR048581">
    <property type="entry name" value="RYDR_Jsol"/>
</dbReference>
<dbReference type="InterPro" id="IPR000699">
    <property type="entry name" value="RIH_dom"/>
</dbReference>
<keyword evidence="4" id="KW-0677">Repeat</keyword>
<reference evidence="9 10" key="1">
    <citation type="journal article" date="2022" name="Gigascience">
        <title>A chromosome-level genome assembly and annotation of the desert horned lizard, Phrynosoma platyrhinos, provides insight into chromosomal rearrangements among reptiles.</title>
        <authorList>
            <person name="Koochekian N."/>
            <person name="Ascanio A."/>
            <person name="Farleigh K."/>
            <person name="Card D.C."/>
            <person name="Schield D.R."/>
            <person name="Castoe T.A."/>
            <person name="Jezkova T."/>
        </authorList>
    </citation>
    <scope>NUCLEOTIDE SEQUENCE [LARGE SCALE GENOMIC DNA]</scope>
    <source>
        <strain evidence="9">NK-2021</strain>
    </source>
</reference>
<evidence type="ECO:0000259" key="8">
    <source>
        <dbReference type="PROSITE" id="PS50919"/>
    </source>
</evidence>
<keyword evidence="5" id="KW-0106">Calcium</keyword>
<evidence type="ECO:0000256" key="1">
    <source>
        <dbReference type="ARBA" id="ARBA00004326"/>
    </source>
</evidence>
<dbReference type="Pfam" id="PF00622">
    <property type="entry name" value="SPRY"/>
    <property type="match status" value="3"/>
</dbReference>
<name>A0ABQ7STB9_PHRPL</name>
<dbReference type="CDD" id="cd12879">
    <property type="entry name" value="SPRY3_RyR"/>
    <property type="match status" value="1"/>
</dbReference>
<evidence type="ECO:0000256" key="3">
    <source>
        <dbReference type="ARBA" id="ARBA00022673"/>
    </source>
</evidence>
<dbReference type="Gene3D" id="2.80.10.50">
    <property type="match status" value="2"/>
</dbReference>
<dbReference type="Pfam" id="PF01365">
    <property type="entry name" value="RYDR_ITPR"/>
    <property type="match status" value="1"/>
</dbReference>
<dbReference type="PRINTS" id="PR00795">
    <property type="entry name" value="RYANODINER"/>
</dbReference>
<evidence type="ECO:0000259" key="7">
    <source>
        <dbReference type="PROSITE" id="PS50188"/>
    </source>
</evidence>
<dbReference type="PANTHER" id="PTHR46399">
    <property type="entry name" value="B30.2/SPRY DOMAIN-CONTAINING PROTEIN"/>
    <property type="match status" value="1"/>
</dbReference>
<feature type="domain" description="B30.2/SPRY" evidence="7">
    <location>
        <begin position="1073"/>
        <end position="1281"/>
    </location>
</feature>
<dbReference type="SMART" id="SM00472">
    <property type="entry name" value="MIR"/>
    <property type="match status" value="2"/>
</dbReference>
<proteinExistence type="predicted"/>
<dbReference type="Pfam" id="PF02815">
    <property type="entry name" value="MIR"/>
    <property type="match status" value="1"/>
</dbReference>
<dbReference type="Pfam" id="PF02026">
    <property type="entry name" value="RyR"/>
    <property type="match status" value="2"/>
</dbReference>
<dbReference type="InterPro" id="IPR016093">
    <property type="entry name" value="MIR_motif"/>
</dbReference>
<dbReference type="SMART" id="SM00449">
    <property type="entry name" value="SPRY"/>
    <property type="match status" value="3"/>
</dbReference>
<dbReference type="EMBL" id="JAIPUX010003289">
    <property type="protein sequence ID" value="KAH0620578.1"/>
    <property type="molecule type" value="Genomic_DNA"/>
</dbReference>
<dbReference type="InterPro" id="IPR035761">
    <property type="entry name" value="SPRY1_RyR"/>
</dbReference>
<feature type="domain" description="MIR" evidence="8">
    <location>
        <begin position="98"/>
        <end position="143"/>
    </location>
</feature>
<keyword evidence="10" id="KW-1185">Reference proteome</keyword>
<dbReference type="PANTHER" id="PTHR46399:SF9">
    <property type="entry name" value="RYANODINE RECEPTOR 3"/>
    <property type="match status" value="1"/>
</dbReference>
<keyword evidence="2" id="KW-0406">Ion transport</keyword>
<protein>
    <recommendedName>
        <fullName evidence="11">Ryanodine receptor 3</fullName>
    </recommendedName>
</protein>
<keyword evidence="3" id="KW-0107">Calcium channel</keyword>
<keyword evidence="6" id="KW-0703">Sarcoplasmic reticulum</keyword>
<evidence type="ECO:0000313" key="10">
    <source>
        <dbReference type="Proteomes" id="UP000826234"/>
    </source>
</evidence>
<dbReference type="InterPro" id="IPR003032">
    <property type="entry name" value="Ryanodine_rcpt"/>
</dbReference>
<feature type="domain" description="B30.2/SPRY" evidence="7">
    <location>
        <begin position="831"/>
        <end position="1027"/>
    </location>
</feature>
<dbReference type="InterPro" id="IPR035764">
    <property type="entry name" value="SPRY2_RyR"/>
</dbReference>
<evidence type="ECO:0000256" key="4">
    <source>
        <dbReference type="ARBA" id="ARBA00022737"/>
    </source>
</evidence>
<dbReference type="InterPro" id="IPR013333">
    <property type="entry name" value="Ryan_recept"/>
</dbReference>
<keyword evidence="2" id="KW-0813">Transport</keyword>
<accession>A0ABQ7STB9</accession>
<dbReference type="CDD" id="cd12878">
    <property type="entry name" value="SPRY2_RyR"/>
    <property type="match status" value="1"/>
</dbReference>
<dbReference type="InterPro" id="IPR036300">
    <property type="entry name" value="MIR_dom_sf"/>
</dbReference>
<dbReference type="Pfam" id="PF21119">
    <property type="entry name" value="RYDR_Jsol"/>
    <property type="match status" value="1"/>
</dbReference>
<dbReference type="SUPFAM" id="SSF82109">
    <property type="entry name" value="MIR domain"/>
    <property type="match status" value="1"/>
</dbReference>
<organism evidence="9 10">
    <name type="scientific">Phrynosoma platyrhinos</name>
    <name type="common">Desert horned lizard</name>
    <dbReference type="NCBI Taxonomy" id="52577"/>
    <lineage>
        <taxon>Eukaryota</taxon>
        <taxon>Metazoa</taxon>
        <taxon>Chordata</taxon>
        <taxon>Craniata</taxon>
        <taxon>Vertebrata</taxon>
        <taxon>Euteleostomi</taxon>
        <taxon>Lepidosauria</taxon>
        <taxon>Squamata</taxon>
        <taxon>Bifurcata</taxon>
        <taxon>Unidentata</taxon>
        <taxon>Episquamata</taxon>
        <taxon>Toxicofera</taxon>
        <taxon>Iguania</taxon>
        <taxon>Phrynosomatidae</taxon>
        <taxon>Phrynosomatinae</taxon>
        <taxon>Phrynosoma</taxon>
    </lineage>
</organism>
<evidence type="ECO:0000256" key="2">
    <source>
        <dbReference type="ARBA" id="ARBA00022568"/>
    </source>
</evidence>
<comment type="caution">
    <text evidence="9">The sequence shown here is derived from an EMBL/GenBank/DDBJ whole genome shotgun (WGS) entry which is preliminary data.</text>
</comment>
<comment type="subcellular location">
    <subcellularLocation>
        <location evidence="1">Sarcoplasmic reticulum membrane</location>
        <topology evidence="1">Multi-pass membrane protein</topology>
    </subcellularLocation>
</comment>
<evidence type="ECO:0000256" key="6">
    <source>
        <dbReference type="ARBA" id="ARBA00022951"/>
    </source>
</evidence>
<dbReference type="InterPro" id="IPR003877">
    <property type="entry name" value="SPRY_dom"/>
</dbReference>
<keyword evidence="2" id="KW-0109">Calcium transport</keyword>
<evidence type="ECO:0000256" key="5">
    <source>
        <dbReference type="ARBA" id="ARBA00022837"/>
    </source>
</evidence>
<dbReference type="PROSITE" id="PS50919">
    <property type="entry name" value="MIR"/>
    <property type="match status" value="1"/>
</dbReference>
<dbReference type="Gene3D" id="2.60.120.920">
    <property type="match status" value="3"/>
</dbReference>
<feature type="domain" description="B30.2/SPRY" evidence="7">
    <location>
        <begin position="404"/>
        <end position="615"/>
    </location>
</feature>
<dbReference type="Gene3D" id="1.10.490.160">
    <property type="match status" value="2"/>
</dbReference>
<dbReference type="InterPro" id="IPR043136">
    <property type="entry name" value="B30.2/SPRY_sf"/>
</dbReference>
<dbReference type="InterPro" id="IPR001870">
    <property type="entry name" value="B30.2/SPRY"/>
</dbReference>
<sequence>MKLFVFQSVMSLAACLKSCLSKDRQLKVVVIEHYCMVMLYCFVIHSVKCQFVFQYLTCLTTSRSQTDKLAFDVGLQENAAGEACWWTIHPASKQRSEGEKVRIGDDLILVSVSSERYLHLSVAYGNIQVDASFMQTLWNVHPTCSGSSIEEGYLLGGHVLRLFHGHDECLTIPSTEHNDSPHNWSGSNIRWGQPFRLRHITTGQFLALTEDLGLVLLDREKADTKSTSFCFRASKEKLESTHKRDIEGMGVPEIKYGDSVCFVQHVASSLWLTYKAQDAKTTRLGPVKRKHVSVVLPTGMLALVLNCIDRLNVYYSTAHFTGVGREDNGTAWKEILNLLYKLLAALIRGNRNNCAEFSNNLDWLISKLDRLESSSGILEVLHCILIESPEALNLIEEGHIKSIISLLDKHGRNHKVLDVLCSLCLCNGVAVRANQNLICDNLLPRRDLLLQTRLVNDVTSMRPNIFLGIAEGSAQYKKWYFELIIDQVDPFLTAEPTHLRVGWASTSGYAPYPGGGEGWGGNGVGDDLYSYGFDGLHLWSGRIPRAVASVNQHLLASEDVVSCCLDLGAPSISFRINGQPVQGMFENFNIDGLFFPVVSFSAGVKVRFLMGGRHGEFKFLPPTGYVPCYEALLPKEKMKLEPVKEYKRDSNGIRDLLGTTQFVSKANFIPCPIDTSQIVLPLHLEKIRDKLAENIHELWGMNKIELGWTYGKIRDDNKRQHPCLVEFSKLPETEKNYNLQMSTETLKTLLALGCHIVHANPGAEEDLKKIKLQKNYMMSNGYKPAPLDLSEVKLLPSQEVLVDKLAENAHNVWAKDRIKQGWTYGIHQDLKNKRNPRLVPYTLLDERTKKSNRDSLREAVRTFAGYGYNIEPPDQELADQMVEKVSIDKIRFFRVERSYSVKTGKWYFEFEVVTGGDMRVGWARPGCRPDIELGADDQAFVFEGSKGQRWHQGSGFFGRNWQPGDVVGCMINLDDKSIIFTLNGELLITNKGSELAFADFEINNGFVPICSLGLSQIGRMNFGRDASTFKYYTMCGLQEGFEPFAVNMNRDVAVWFSKRLPTFVNVPKNHPYIEVTRIDGNIDSPPRLKVTHKTFGTQNSNADMIYCRLSMPIEFHSSFNYGTSLELDGYQKRKQMQELPVHALTYYYSVRIFAGQDPSSVWIGWVTPDYHFYSEHFDLNKNCTVTVTLGDERGRVHESVKRNNCYLVWGGETAVNSQRSGRGNVDLEIGCLVELATGMLSFTANGKELGTFYQNTMPLSAAIFKSEERNSIPQCPPRLDVQTITPVVWSRMPNTFLKVDADLVSDRHGWLVQCLEPLQMMALHIPEESRCIDILELCEQEDLMRFHYHTLKLYSSVCALGNNRVAYALCSHVDISQLFYTIDNQYLPGLLRSGFYDLLISIHLEYSKEAKLMMNNEFIIPITDETRKIKLFPDESKRHGLPGVGLSTCLKPDFKFSTPCFILSHEDHQKPSPEIPLDILKSKAISMLTEAVYCSGAHIRDPVGGKVEFQFVPVLKLIGTLLIMGVFDDHDVKQILLLIDPCVFGEPKEETLEKTDKEDITQIEEKAVEAGEKAIKETKTPVKGLLQTRLPESVKLQINMLLNFQLGEDCPCPDEIREELYEFHDDLLMHCGIPLEEEEIEDEDISWTGKLCSLIYKIKGPPKTEEREPTEEEEKYPTTLKELISQTMVSWAQEDQIQDPELVRIMFNLLRRQYDSIGELLQALRKSYTISAASVQDTISLLVALGQIRSLLSVRMGKEEELLMINGLGYEKKNPFI</sequence>
<dbReference type="InterPro" id="IPR035762">
    <property type="entry name" value="SPRY3_RyR"/>
</dbReference>
<dbReference type="InterPro" id="IPR014821">
    <property type="entry name" value="Ins145_P3_rcpt"/>
</dbReference>
<dbReference type="InterPro" id="IPR013320">
    <property type="entry name" value="ConA-like_dom_sf"/>
</dbReference>
<keyword evidence="3" id="KW-0407">Ion channel</keyword>
<dbReference type="SUPFAM" id="SSF49899">
    <property type="entry name" value="Concanavalin A-like lectins/glucanases"/>
    <property type="match status" value="2"/>
</dbReference>
<dbReference type="InterPro" id="IPR015925">
    <property type="entry name" value="Ryanodine_IP3_receptor"/>
</dbReference>
<gene>
    <name evidence="9" type="ORF">JD844_021199</name>
</gene>
<dbReference type="CDD" id="cd12877">
    <property type="entry name" value="SPRY1_RyR"/>
    <property type="match status" value="1"/>
</dbReference>
<dbReference type="PROSITE" id="PS51257">
    <property type="entry name" value="PROKAR_LIPOPROTEIN"/>
    <property type="match status" value="1"/>
</dbReference>
<evidence type="ECO:0000313" key="9">
    <source>
        <dbReference type="EMBL" id="KAH0620578.1"/>
    </source>
</evidence>
<evidence type="ECO:0008006" key="11">
    <source>
        <dbReference type="Google" id="ProtNLM"/>
    </source>
</evidence>
<dbReference type="Proteomes" id="UP000826234">
    <property type="component" value="Unassembled WGS sequence"/>
</dbReference>
<dbReference type="PROSITE" id="PS50188">
    <property type="entry name" value="B302_SPRY"/>
    <property type="match status" value="3"/>
</dbReference>
<dbReference type="Pfam" id="PF08709">
    <property type="entry name" value="Ins145_P3_rec"/>
    <property type="match status" value="1"/>
</dbReference>